<feature type="region of interest" description="Disordered" evidence="1">
    <location>
        <begin position="714"/>
        <end position="747"/>
    </location>
</feature>
<dbReference type="PANTHER" id="PTHR46759:SF2">
    <property type="match status" value="1"/>
</dbReference>
<dbReference type="EMBL" id="LNFP01000743">
    <property type="protein sequence ID" value="KUF89873.1"/>
    <property type="molecule type" value="Genomic_DNA"/>
</dbReference>
<proteinExistence type="predicted"/>
<name>A0A0W8D0F3_PHYNI</name>
<dbReference type="InterPro" id="IPR032675">
    <property type="entry name" value="LRR_dom_sf"/>
</dbReference>
<comment type="caution">
    <text evidence="2">The sequence shown here is derived from an EMBL/GenBank/DDBJ whole genome shotgun (WGS) entry which is preliminary data.</text>
</comment>
<evidence type="ECO:0000313" key="2">
    <source>
        <dbReference type="EMBL" id="KUF89873.1"/>
    </source>
</evidence>
<reference evidence="2 3" key="1">
    <citation type="submission" date="2015-11" db="EMBL/GenBank/DDBJ databases">
        <title>Genomes and virulence difference between two physiological races of Phytophthora nicotianae.</title>
        <authorList>
            <person name="Liu H."/>
            <person name="Ma X."/>
            <person name="Yu H."/>
            <person name="Fang D."/>
            <person name="Li Y."/>
            <person name="Wang X."/>
            <person name="Wang W."/>
            <person name="Dong Y."/>
            <person name="Xiao B."/>
        </authorList>
    </citation>
    <scope>NUCLEOTIDE SEQUENCE [LARGE SCALE GENOMIC DNA]</scope>
    <source>
        <strain evidence="3">race 1</strain>
    </source>
</reference>
<dbReference type="InterPro" id="IPR001611">
    <property type="entry name" value="Leu-rich_rpt"/>
</dbReference>
<dbReference type="Gene3D" id="3.80.10.10">
    <property type="entry name" value="Ribonuclease Inhibitor"/>
    <property type="match status" value="1"/>
</dbReference>
<dbReference type="SUPFAM" id="SSF52058">
    <property type="entry name" value="L domain-like"/>
    <property type="match status" value="1"/>
</dbReference>
<gene>
    <name evidence="2" type="ORF">AM588_10006065</name>
</gene>
<evidence type="ECO:0000256" key="1">
    <source>
        <dbReference type="SAM" id="MobiDB-lite"/>
    </source>
</evidence>
<organism evidence="2 3">
    <name type="scientific">Phytophthora nicotianae</name>
    <name type="common">Potato buckeye rot agent</name>
    <name type="synonym">Phytophthora parasitica</name>
    <dbReference type="NCBI Taxonomy" id="4792"/>
    <lineage>
        <taxon>Eukaryota</taxon>
        <taxon>Sar</taxon>
        <taxon>Stramenopiles</taxon>
        <taxon>Oomycota</taxon>
        <taxon>Peronosporomycetes</taxon>
        <taxon>Peronosporales</taxon>
        <taxon>Peronosporaceae</taxon>
        <taxon>Phytophthora</taxon>
    </lineage>
</organism>
<dbReference type="PROSITE" id="PS51450">
    <property type="entry name" value="LRR"/>
    <property type="match status" value="1"/>
</dbReference>
<dbReference type="PANTHER" id="PTHR46759">
    <property type="entry name" value="LEUCINE-RICH REPEAT-CONTAINING PROTEIN 72"/>
    <property type="match status" value="1"/>
</dbReference>
<dbReference type="Proteomes" id="UP000054636">
    <property type="component" value="Unassembled WGS sequence"/>
</dbReference>
<dbReference type="InterPro" id="IPR042655">
    <property type="entry name" value="LRC72"/>
</dbReference>
<accession>A0A0W8D0F3</accession>
<evidence type="ECO:0000313" key="3">
    <source>
        <dbReference type="Proteomes" id="UP000054636"/>
    </source>
</evidence>
<protein>
    <submittedName>
        <fullName evidence="2">Uncharacterized protein</fullName>
    </submittedName>
</protein>
<sequence>MRAPEASLIRARAKAPLPDLLVLHLSSADIECIKHLGLCKNLRSLYADSNHIKDFEGIIELRKLWRIDLNGNLLKNLHALTSFRALGFLHLERNRIGFEDLVCLRDQHLLELRLAGNDGLLKGNAIDDYRKKVVALLPNVWIFDTHFVSTVERQQAIEEFDEFVINLLEQPQRSTSADFKFGSATDVWVSEISKEDTAELTPCATLIDIAHKRVNPYESPDLRRLYAIVSFHNAESVVHNLHCHFAPSKQAPNSRWMPKIWLDEVLALTRRTRIEVIALLAVFLQFRFPKVLLSEALAIKQLDSPQFPSEAIRDIVNLPPYALVTLIAIVRQVSLDREQKMREEFKPEVESTGFKDESELLGAIPPLFTTLLTSRDLDPEATTIRLSRDCENLHDSVGNPPFSPERVSDSPPCVANLEQMRSTDSAAKRKPKPGDWVEINSKQFVKIQFLSADGLFVVGFLPADTSRSITIALEQIFRVSSSIWRVNYLTEYQALELSTSYQRTKSDVSSANNTRIGKLHRDSEAFHRHGAARNQGFPNHFVTPQMLENMNRERNNLTPSSSHTKPIEIFSANDTLDANYVLTSPAHISAQNYCAVSSFLQQRRQPRGLWSPMKQCAPYSVLTSPVPSMTHSSSLNDLKVRKPRIQQKAVNAPQSPQIDDWLEIRKAMQAQLGIIDPAEGNDNRPLTSNSDADLLTRPGAFSFLTAAPDCDVSTETQITDPLPIDRPRLKTPPPGRSSSQKVIGGGTRSWHQVATKTEFIVAAPTALSTSHSAPLLPPQIPKLKMVVLPSISQKQK</sequence>
<dbReference type="AlphaFoldDB" id="A0A0W8D0F3"/>